<dbReference type="InParanoid" id="A0A0C3A6D9"/>
<feature type="compositionally biased region" description="Polar residues" evidence="1">
    <location>
        <begin position="864"/>
        <end position="874"/>
    </location>
</feature>
<reference evidence="3" key="2">
    <citation type="submission" date="2015-01" db="EMBL/GenBank/DDBJ databases">
        <title>Evolutionary Origins and Diversification of the Mycorrhizal Mutualists.</title>
        <authorList>
            <consortium name="DOE Joint Genome Institute"/>
            <consortium name="Mycorrhizal Genomics Consortium"/>
            <person name="Kohler A."/>
            <person name="Kuo A."/>
            <person name="Nagy L.G."/>
            <person name="Floudas D."/>
            <person name="Copeland A."/>
            <person name="Barry K.W."/>
            <person name="Cichocki N."/>
            <person name="Veneault-Fourrey C."/>
            <person name="LaButti K."/>
            <person name="Lindquist E.A."/>
            <person name="Lipzen A."/>
            <person name="Lundell T."/>
            <person name="Morin E."/>
            <person name="Murat C."/>
            <person name="Riley R."/>
            <person name="Ohm R."/>
            <person name="Sun H."/>
            <person name="Tunlid A."/>
            <person name="Henrissat B."/>
            <person name="Grigoriev I.V."/>
            <person name="Hibbett D.S."/>
            <person name="Martin F."/>
        </authorList>
    </citation>
    <scope>NUCLEOTIDE SEQUENCE [LARGE SCALE GENOMIC DNA]</scope>
    <source>
        <strain evidence="3">Foug A</strain>
    </source>
</reference>
<feature type="region of interest" description="Disordered" evidence="1">
    <location>
        <begin position="276"/>
        <end position="330"/>
    </location>
</feature>
<reference evidence="2 3" key="1">
    <citation type="submission" date="2014-04" db="EMBL/GenBank/DDBJ databases">
        <authorList>
            <consortium name="DOE Joint Genome Institute"/>
            <person name="Kuo A."/>
            <person name="Kohler A."/>
            <person name="Nagy L.G."/>
            <person name="Floudas D."/>
            <person name="Copeland A."/>
            <person name="Barry K.W."/>
            <person name="Cichocki N."/>
            <person name="Veneault-Fourrey C."/>
            <person name="LaButti K."/>
            <person name="Lindquist E.A."/>
            <person name="Lipzen A."/>
            <person name="Lundell T."/>
            <person name="Morin E."/>
            <person name="Murat C."/>
            <person name="Sun H."/>
            <person name="Tunlid A."/>
            <person name="Henrissat B."/>
            <person name="Grigoriev I.V."/>
            <person name="Hibbett D.S."/>
            <person name="Martin F."/>
            <person name="Nordberg H.P."/>
            <person name="Cantor M.N."/>
            <person name="Hua S.X."/>
        </authorList>
    </citation>
    <scope>NUCLEOTIDE SEQUENCE [LARGE SCALE GENOMIC DNA]</scope>
    <source>
        <strain evidence="2 3">Foug A</strain>
    </source>
</reference>
<evidence type="ECO:0000313" key="2">
    <source>
        <dbReference type="EMBL" id="KIM69248.1"/>
    </source>
</evidence>
<proteinExistence type="predicted"/>
<dbReference type="OrthoDB" id="2690723at2759"/>
<feature type="region of interest" description="Disordered" evidence="1">
    <location>
        <begin position="633"/>
        <end position="663"/>
    </location>
</feature>
<dbReference type="EMBL" id="KN822007">
    <property type="protein sequence ID" value="KIM69248.1"/>
    <property type="molecule type" value="Genomic_DNA"/>
</dbReference>
<feature type="compositionally biased region" description="Acidic residues" evidence="1">
    <location>
        <begin position="285"/>
        <end position="306"/>
    </location>
</feature>
<keyword evidence="3" id="KW-1185">Reference proteome</keyword>
<feature type="region of interest" description="Disordered" evidence="1">
    <location>
        <begin position="724"/>
        <end position="874"/>
    </location>
</feature>
<dbReference type="HOGENOM" id="CLU_328773_0_0_1"/>
<accession>A0A0C3A6D9</accession>
<gene>
    <name evidence="2" type="ORF">SCLCIDRAFT_1208672</name>
</gene>
<protein>
    <submittedName>
        <fullName evidence="2">Uncharacterized protein</fullName>
    </submittedName>
</protein>
<name>A0A0C3A6D9_9AGAM</name>
<evidence type="ECO:0000313" key="3">
    <source>
        <dbReference type="Proteomes" id="UP000053989"/>
    </source>
</evidence>
<evidence type="ECO:0000256" key="1">
    <source>
        <dbReference type="SAM" id="MobiDB-lite"/>
    </source>
</evidence>
<feature type="compositionally biased region" description="Polar residues" evidence="1">
    <location>
        <begin position="724"/>
        <end position="734"/>
    </location>
</feature>
<organism evidence="2 3">
    <name type="scientific">Scleroderma citrinum Foug A</name>
    <dbReference type="NCBI Taxonomy" id="1036808"/>
    <lineage>
        <taxon>Eukaryota</taxon>
        <taxon>Fungi</taxon>
        <taxon>Dikarya</taxon>
        <taxon>Basidiomycota</taxon>
        <taxon>Agaricomycotina</taxon>
        <taxon>Agaricomycetes</taxon>
        <taxon>Agaricomycetidae</taxon>
        <taxon>Boletales</taxon>
        <taxon>Sclerodermatineae</taxon>
        <taxon>Sclerodermataceae</taxon>
        <taxon>Scleroderma</taxon>
    </lineage>
</organism>
<sequence length="874" mass="97853">MFSSYGGIIAYLAVDLDHRLQMCFNTIDITETEVNTILKLPGDDSTKHKGQKKAGIIFDKLKTAECVQGAISSGIRDAIEECFTTFISNSSATDYFANLHADQWVTFFDKYATMVPKKMCEKVKKMEARGGLYQQDDKVKKALSTCHLKAKIVLLYEHDPYSAFPFLSPSVFFTLCKHLTRISESILEMSSWFSPFVHCVKLFPKEWSPGSASADMIRAIYAHPSLIMDRRSDAVTDIIVLLFDKYAAFLNMESQLAALQIPARILKQGELFKTFDMPNNRGNGEDEEDADDKDEGDLNSVDEEEPPNGCDPDNDPAQSEAREKRALRMAKEKEEAVQRLESLKWESSAAQRILVNSPKVTNPEPSRLRASWTRKSIISTDAHSRVFRGQSLVTAHTWEWGATLPASKARNMRILAGSSISEYCVIFSYRRSLLADQNGGGCFIRNSLESFTASYRIKVRVTSRQTKLTAQKPFDQSKSCGHTKVAVPMMWPDELKVPECKLTEFDVAAELQKHTRYVLRSRQQAELQRVVSMIELQRIAWQDTTNTASKGERPAIDLDVHRGIEILVKVLNANAYAQRMGVRLRQSTNGEEGDSKEMLQVEFRGTSDVAKSKDNRKPKFFVFSVEEESAMLEKETVEVSAGTQDGDDDDDDMSNRSPAVSITSSSVVFDNPLRDILKLSSSGGGHQDMDLVRNPSPDNFDQDMYVDDPEETEQISHNITHLSVHTPHAPTTPSALGPPPVGRTDFVPTRRIPTPGPPYFTPIDDVRDEEPRVVTRKFKVQSHQKSPSPVPPPDAVSAGLAHDIPSSSNQPQSDRDKPSMSLNQSDLKRRRSTNSQTDGDRRTDRKRNRVDRGQVADTAFAKLASTTNPATYMA</sequence>
<dbReference type="Proteomes" id="UP000053989">
    <property type="component" value="Unassembled WGS sequence"/>
</dbReference>
<feature type="compositionally biased region" description="Basic and acidic residues" evidence="1">
    <location>
        <begin position="320"/>
        <end position="330"/>
    </location>
</feature>
<dbReference type="AlphaFoldDB" id="A0A0C3A6D9"/>